<sequence>MKTIIARFQELKKAPNEIGEVDGEVVDANKIEGALRSIGVALRDTEGQFRNLDDVFLEIASKWDSLDTNTQRYIATMAAGSRQQSRFIAMMSDYDRTMELVNAANNSAGAS</sequence>
<name>A0A8S5PX45_9CAUD</name>
<organism evidence="1">
    <name type="scientific">Siphoviridae sp. ct2vX3</name>
    <dbReference type="NCBI Taxonomy" id="2825318"/>
    <lineage>
        <taxon>Viruses</taxon>
        <taxon>Duplodnaviria</taxon>
        <taxon>Heunggongvirae</taxon>
        <taxon>Uroviricota</taxon>
        <taxon>Caudoviricetes</taxon>
    </lineage>
</organism>
<accession>A0A8S5PX45</accession>
<reference evidence="1" key="1">
    <citation type="journal article" date="2021" name="Proc. Natl. Acad. Sci. U.S.A.">
        <title>A Catalog of Tens of Thousands of Viruses from Human Metagenomes Reveals Hidden Associations with Chronic Diseases.</title>
        <authorList>
            <person name="Tisza M.J."/>
            <person name="Buck C.B."/>
        </authorList>
    </citation>
    <scope>NUCLEOTIDE SEQUENCE</scope>
    <source>
        <strain evidence="1">Ct2vX3</strain>
    </source>
</reference>
<evidence type="ECO:0000313" key="1">
    <source>
        <dbReference type="EMBL" id="DAE11583.1"/>
    </source>
</evidence>
<dbReference type="EMBL" id="BK015535">
    <property type="protein sequence ID" value="DAE11583.1"/>
    <property type="molecule type" value="Genomic_DNA"/>
</dbReference>
<proteinExistence type="predicted"/>
<protein>
    <submittedName>
        <fullName evidence="1">Minor tail protein</fullName>
    </submittedName>
</protein>